<dbReference type="Pfam" id="PF00933">
    <property type="entry name" value="Glyco_hydro_3"/>
    <property type="match status" value="1"/>
</dbReference>
<dbReference type="SUPFAM" id="SSF51445">
    <property type="entry name" value="(Trans)glycosidases"/>
    <property type="match status" value="1"/>
</dbReference>
<feature type="domain" description="Glycoside hydrolase family 3 N-terminal" evidence="7">
    <location>
        <begin position="58"/>
        <end position="375"/>
    </location>
</feature>
<evidence type="ECO:0000256" key="6">
    <source>
        <dbReference type="ARBA" id="ARBA00023295"/>
    </source>
</evidence>
<feature type="domain" description="Glycoside hydrolase family 3 C-terminal" evidence="8">
    <location>
        <begin position="447"/>
        <end position="582"/>
    </location>
</feature>
<protein>
    <recommendedName>
        <fullName evidence="3">beta-glucosidase</fullName>
        <ecNumber evidence="3">3.2.1.21</ecNumber>
    </recommendedName>
</protein>
<dbReference type="EC" id="3.2.1.21" evidence="3"/>
<name>A0A1H1R1V9_9ACTN</name>
<evidence type="ECO:0000256" key="2">
    <source>
        <dbReference type="ARBA" id="ARBA00005336"/>
    </source>
</evidence>
<dbReference type="PANTHER" id="PTHR30620">
    <property type="entry name" value="PERIPLASMIC BETA-GLUCOSIDASE-RELATED"/>
    <property type="match status" value="1"/>
</dbReference>
<dbReference type="EMBL" id="LT629732">
    <property type="protein sequence ID" value="SDS29728.1"/>
    <property type="molecule type" value="Genomic_DNA"/>
</dbReference>
<evidence type="ECO:0000259" key="8">
    <source>
        <dbReference type="Pfam" id="PF01915"/>
    </source>
</evidence>
<dbReference type="InterPro" id="IPR051915">
    <property type="entry name" value="Cellulose_Degrad_GH3"/>
</dbReference>
<dbReference type="Proteomes" id="UP000198983">
    <property type="component" value="Chromosome I"/>
</dbReference>
<dbReference type="InterPro" id="IPR036881">
    <property type="entry name" value="Glyco_hydro_3_C_sf"/>
</dbReference>
<dbReference type="Gene3D" id="3.20.20.300">
    <property type="entry name" value="Glycoside hydrolase, family 3, N-terminal domain"/>
    <property type="match status" value="1"/>
</dbReference>
<dbReference type="InterPro" id="IPR002772">
    <property type="entry name" value="Glyco_hydro_3_C"/>
</dbReference>
<dbReference type="STRING" id="117157.SAMN04489717_2242"/>
<dbReference type="InterPro" id="IPR017853">
    <property type="entry name" value="GH"/>
</dbReference>
<accession>A0A1H1R1V9</accession>
<dbReference type="PRINTS" id="PR00133">
    <property type="entry name" value="GLHYDRLASE3"/>
</dbReference>
<dbReference type="InterPro" id="IPR036962">
    <property type="entry name" value="Glyco_hydro_3_N_sf"/>
</dbReference>
<dbReference type="GO" id="GO:0008422">
    <property type="term" value="F:beta-glucosidase activity"/>
    <property type="evidence" value="ECO:0007669"/>
    <property type="project" value="UniProtKB-EC"/>
</dbReference>
<dbReference type="RefSeq" id="WP_197681775.1">
    <property type="nucleotide sequence ID" value="NZ_LT629732.1"/>
</dbReference>
<dbReference type="Gene3D" id="3.40.50.1700">
    <property type="entry name" value="Glycoside hydrolase family 3 C-terminal domain"/>
    <property type="match status" value="1"/>
</dbReference>
<gene>
    <name evidence="9" type="ORF">SAMN04489717_2242</name>
</gene>
<evidence type="ECO:0000256" key="1">
    <source>
        <dbReference type="ARBA" id="ARBA00000448"/>
    </source>
</evidence>
<dbReference type="InterPro" id="IPR001764">
    <property type="entry name" value="Glyco_hydro_3_N"/>
</dbReference>
<keyword evidence="4" id="KW-0732">Signal</keyword>
<sequence>MIETYHDPARSVGDRVEDLLARMTLAEKAGLMFQPMVAMGPGGRLAEANEAFGLPSTQHLVADLFLNHFNLLGSVDDPRQVAEWHNGLQEAARQTRLGIPVSLSTDPRHHFTENVGTAFRATAFSQWPETLGFAALRSPELVQEFADIARQEYTAVGFRVALHPQVDLATEPRWARVSGTFGEDADLSGELVAAYVKGFQGDELGPGSVSTMTKHFPGGGPQLDGEDPHFAYGREQVYPGGNFDHHLRPFEAALAAGTSQVMPYYGMPVGTEYEEVGFAFNKGVITGILRERLGFDGIVCTDWGLVTDAEIMGQPMPARAWGCEQLSELERVVKIIEAGCDQFGGESRPELVIEAVEKGLVTVDRIDVSVRRLLREKFRLGLFDNPFVDVDAVAGVVGRQDFVARGEDVQRRSVTVLTNKEHILPLRKGIRLYVEGVDAEVVAPYATVVDSPADADVAFLRLGTPFEPRPGGFEAMFHAGSLEFDDVEKARQAAVYAAVPTVVDIHLERAAVIPEIADQAAAVVATYGTNARALLDVLFGDARPEGRLPFDLPSSMRAVEGSRSDVAFDTAEPLFRFGHGLSL</sequence>
<evidence type="ECO:0000313" key="10">
    <source>
        <dbReference type="Proteomes" id="UP000198983"/>
    </source>
</evidence>
<dbReference type="GO" id="GO:0009251">
    <property type="term" value="P:glucan catabolic process"/>
    <property type="evidence" value="ECO:0007669"/>
    <property type="project" value="TreeGrafter"/>
</dbReference>
<reference evidence="9 10" key="1">
    <citation type="submission" date="2016-10" db="EMBL/GenBank/DDBJ databases">
        <authorList>
            <person name="de Groot N.N."/>
        </authorList>
    </citation>
    <scope>NUCLEOTIDE SEQUENCE [LARGE SCALE GENOMIC DNA]</scope>
    <source>
        <strain evidence="9 10">DSM 22024</strain>
    </source>
</reference>
<evidence type="ECO:0000256" key="5">
    <source>
        <dbReference type="ARBA" id="ARBA00022801"/>
    </source>
</evidence>
<organism evidence="9 10">
    <name type="scientific">Actinopolymorpha singaporensis</name>
    <dbReference type="NCBI Taxonomy" id="117157"/>
    <lineage>
        <taxon>Bacteria</taxon>
        <taxon>Bacillati</taxon>
        <taxon>Actinomycetota</taxon>
        <taxon>Actinomycetes</taxon>
        <taxon>Propionibacteriales</taxon>
        <taxon>Actinopolymorphaceae</taxon>
        <taxon>Actinopolymorpha</taxon>
    </lineage>
</organism>
<dbReference type="SUPFAM" id="SSF52279">
    <property type="entry name" value="Beta-D-glucan exohydrolase, C-terminal domain"/>
    <property type="match status" value="1"/>
</dbReference>
<evidence type="ECO:0000256" key="3">
    <source>
        <dbReference type="ARBA" id="ARBA00012744"/>
    </source>
</evidence>
<evidence type="ECO:0000313" key="9">
    <source>
        <dbReference type="EMBL" id="SDS29728.1"/>
    </source>
</evidence>
<dbReference type="PANTHER" id="PTHR30620:SF16">
    <property type="entry name" value="LYSOSOMAL BETA GLUCOSIDASE"/>
    <property type="match status" value="1"/>
</dbReference>
<keyword evidence="6" id="KW-0326">Glycosidase</keyword>
<evidence type="ECO:0000256" key="4">
    <source>
        <dbReference type="ARBA" id="ARBA00022729"/>
    </source>
</evidence>
<keyword evidence="5" id="KW-0378">Hydrolase</keyword>
<dbReference type="Pfam" id="PF01915">
    <property type="entry name" value="Glyco_hydro_3_C"/>
    <property type="match status" value="1"/>
</dbReference>
<dbReference type="AlphaFoldDB" id="A0A1H1R1V9"/>
<comment type="catalytic activity">
    <reaction evidence="1">
        <text>Hydrolysis of terminal, non-reducing beta-D-glucosyl residues with release of beta-D-glucose.</text>
        <dbReference type="EC" id="3.2.1.21"/>
    </reaction>
</comment>
<proteinExistence type="inferred from homology"/>
<comment type="similarity">
    <text evidence="2">Belongs to the glycosyl hydrolase 3 family.</text>
</comment>
<keyword evidence="10" id="KW-1185">Reference proteome</keyword>
<evidence type="ECO:0000259" key="7">
    <source>
        <dbReference type="Pfam" id="PF00933"/>
    </source>
</evidence>